<evidence type="ECO:0000313" key="2">
    <source>
        <dbReference type="Proteomes" id="UP001595829"/>
    </source>
</evidence>
<keyword evidence="2" id="KW-1185">Reference proteome</keyword>
<organism evidence="1 2">
    <name type="scientific">Streptomyces coeruleoprunus</name>
    <dbReference type="NCBI Taxonomy" id="285563"/>
    <lineage>
        <taxon>Bacteria</taxon>
        <taxon>Bacillati</taxon>
        <taxon>Actinomycetota</taxon>
        <taxon>Actinomycetes</taxon>
        <taxon>Kitasatosporales</taxon>
        <taxon>Streptomycetaceae</taxon>
        <taxon>Streptomyces</taxon>
    </lineage>
</organism>
<dbReference type="NCBIfam" id="NF038353">
    <property type="entry name" value="FxLYD_dom"/>
    <property type="match status" value="1"/>
</dbReference>
<accession>A0ABV9XHX9</accession>
<gene>
    <name evidence="1" type="ORF">ACFPM3_22890</name>
</gene>
<proteinExistence type="predicted"/>
<evidence type="ECO:0000313" key="1">
    <source>
        <dbReference type="EMBL" id="MFC5024975.1"/>
    </source>
</evidence>
<name>A0ABV9XHX9_9ACTN</name>
<comment type="caution">
    <text evidence="1">The sequence shown here is derived from an EMBL/GenBank/DDBJ whole genome shotgun (WGS) entry which is preliminary data.</text>
</comment>
<dbReference type="EMBL" id="JBHSJD010000017">
    <property type="protein sequence ID" value="MFC5024975.1"/>
    <property type="molecule type" value="Genomic_DNA"/>
</dbReference>
<reference evidence="2" key="1">
    <citation type="journal article" date="2019" name="Int. J. Syst. Evol. Microbiol.">
        <title>The Global Catalogue of Microorganisms (GCM) 10K type strain sequencing project: providing services to taxonomists for standard genome sequencing and annotation.</title>
        <authorList>
            <consortium name="The Broad Institute Genomics Platform"/>
            <consortium name="The Broad Institute Genome Sequencing Center for Infectious Disease"/>
            <person name="Wu L."/>
            <person name="Ma J."/>
        </authorList>
    </citation>
    <scope>NUCLEOTIDE SEQUENCE [LARGE SCALE GENOMIC DNA]</scope>
    <source>
        <strain evidence="2">CGMCC 4.1648</strain>
    </source>
</reference>
<dbReference type="RefSeq" id="WP_345691067.1">
    <property type="nucleotide sequence ID" value="NZ_BAABIT010000001.1"/>
</dbReference>
<dbReference type="Proteomes" id="UP001595829">
    <property type="component" value="Unassembled WGS sequence"/>
</dbReference>
<protein>
    <submittedName>
        <fullName evidence="1">FxLYD domain-containing protein</fullName>
    </submittedName>
</protein>
<sequence length="159" mass="17362">MPSKPPLGKPRRFARPWVMAAAVVVLAAGSGLAWWALGDGDPLGHVELSGGKLVRDSEDEDCDDTDDYTYNDCDEDTYEFLYKITNEGDEPANYTVIVNAFDEDGDYIGQAYVGARHIGPGDNEADSGEFDKYSEMGDHDIADIATVKVAHVERMPLAN</sequence>
<dbReference type="InterPro" id="IPR047676">
    <property type="entry name" value="FxLYD_dom"/>
</dbReference>